<comment type="caution">
    <text evidence="1">The sequence shown here is derived from an EMBL/GenBank/DDBJ whole genome shotgun (WGS) entry which is preliminary data.</text>
</comment>
<evidence type="ECO:0000313" key="1">
    <source>
        <dbReference type="EMBL" id="CAF5064258.1"/>
    </source>
</evidence>
<evidence type="ECO:0000313" key="2">
    <source>
        <dbReference type="Proteomes" id="UP000663848"/>
    </source>
</evidence>
<gene>
    <name evidence="1" type="ORF">QYT958_LOCUS42851</name>
</gene>
<protein>
    <submittedName>
        <fullName evidence="1">Uncharacterized protein</fullName>
    </submittedName>
</protein>
<dbReference type="Proteomes" id="UP000663848">
    <property type="component" value="Unassembled WGS sequence"/>
</dbReference>
<reference evidence="1" key="1">
    <citation type="submission" date="2021-02" db="EMBL/GenBank/DDBJ databases">
        <authorList>
            <person name="Nowell W R."/>
        </authorList>
    </citation>
    <scope>NUCLEOTIDE SEQUENCE</scope>
</reference>
<dbReference type="AlphaFoldDB" id="A0A822D718"/>
<organism evidence="1 2">
    <name type="scientific">Rotaria socialis</name>
    <dbReference type="NCBI Taxonomy" id="392032"/>
    <lineage>
        <taxon>Eukaryota</taxon>
        <taxon>Metazoa</taxon>
        <taxon>Spiralia</taxon>
        <taxon>Gnathifera</taxon>
        <taxon>Rotifera</taxon>
        <taxon>Eurotatoria</taxon>
        <taxon>Bdelloidea</taxon>
        <taxon>Philodinida</taxon>
        <taxon>Philodinidae</taxon>
        <taxon>Rotaria</taxon>
    </lineage>
</organism>
<feature type="non-terminal residue" evidence="1">
    <location>
        <position position="79"/>
    </location>
</feature>
<proteinExistence type="predicted"/>
<dbReference type="EMBL" id="CAJOBR010057111">
    <property type="protein sequence ID" value="CAF5064258.1"/>
    <property type="molecule type" value="Genomic_DNA"/>
</dbReference>
<accession>A0A822D718</accession>
<sequence length="79" mass="9102">MRLNNQTTTPMIEYNLNQTKLFSQPYLDALNLEGFYHFMPPCYNKTNGNCQIGSQWSAYGQKIMSGLNDTVQLNISDQF</sequence>
<name>A0A822D718_9BILA</name>